<keyword evidence="5" id="KW-1185">Reference proteome</keyword>
<dbReference type="AlphaFoldDB" id="A0AAF0R3E3"/>
<sequence>MKMTKEELLHPSRCLSTSNDIPAYAIPSLAFMTRELVEISDESGILTHLGHNAERISLLNAYFMLIIDVKVLICIKEGKRPRQGHYEAKMRKKAKKVEGKQSWHSPKSLDESPSGPLARPKLQKTSPLKIPIWRPREWFGGAPNRSPRAYPMNANACNANAAPPVLDHEPVPVPTNGNGGLAAARVHDFVRMNPTVILGLHFSEDPQNFIDEWKDNRGENAALVTWECFIEAFQDRFFPRELRESKAQEFMNVRQGSISVQEYGLQFTQLSRDLEFQIDNWVFLKVSPTKGVMRFGKKGKLSTRYVGPYKILKRVGKVVYELELPAELAAVHLVFLVPLLKNCVGDPESIVPLESVVVNNTLTYEDVLFEILDHQI</sequence>
<gene>
    <name evidence="4" type="ORF">MTR67_026703</name>
</gene>
<feature type="domain" description="Tf2-1-like SH3-like" evidence="3">
    <location>
        <begin position="280"/>
        <end position="344"/>
    </location>
</feature>
<evidence type="ECO:0000256" key="1">
    <source>
        <dbReference type="SAM" id="MobiDB-lite"/>
    </source>
</evidence>
<dbReference type="InterPro" id="IPR056924">
    <property type="entry name" value="SH3_Tf2-1"/>
</dbReference>
<dbReference type="PANTHER" id="PTHR46148">
    <property type="entry name" value="CHROMO DOMAIN-CONTAINING PROTEIN"/>
    <property type="match status" value="1"/>
</dbReference>
<organism evidence="4 5">
    <name type="scientific">Solanum verrucosum</name>
    <dbReference type="NCBI Taxonomy" id="315347"/>
    <lineage>
        <taxon>Eukaryota</taxon>
        <taxon>Viridiplantae</taxon>
        <taxon>Streptophyta</taxon>
        <taxon>Embryophyta</taxon>
        <taxon>Tracheophyta</taxon>
        <taxon>Spermatophyta</taxon>
        <taxon>Magnoliopsida</taxon>
        <taxon>eudicotyledons</taxon>
        <taxon>Gunneridae</taxon>
        <taxon>Pentapetalae</taxon>
        <taxon>asterids</taxon>
        <taxon>lamiids</taxon>
        <taxon>Solanales</taxon>
        <taxon>Solanaceae</taxon>
        <taxon>Solanoideae</taxon>
        <taxon>Solaneae</taxon>
        <taxon>Solanum</taxon>
    </lineage>
</organism>
<dbReference type="EMBL" id="CP133617">
    <property type="protein sequence ID" value="WMV33318.1"/>
    <property type="molecule type" value="Genomic_DNA"/>
</dbReference>
<evidence type="ECO:0000259" key="2">
    <source>
        <dbReference type="Pfam" id="PF03732"/>
    </source>
</evidence>
<dbReference type="InterPro" id="IPR005162">
    <property type="entry name" value="Retrotrans_gag_dom"/>
</dbReference>
<feature type="domain" description="Retrotransposon gag" evidence="2">
    <location>
        <begin position="201"/>
        <end position="275"/>
    </location>
</feature>
<dbReference type="Proteomes" id="UP001234989">
    <property type="component" value="Chromosome 6"/>
</dbReference>
<accession>A0AAF0R3E3</accession>
<name>A0AAF0R3E3_SOLVR</name>
<evidence type="ECO:0000259" key="3">
    <source>
        <dbReference type="Pfam" id="PF24626"/>
    </source>
</evidence>
<protein>
    <recommendedName>
        <fullName evidence="6">Retrotransposon gag domain-containing protein</fullName>
    </recommendedName>
</protein>
<evidence type="ECO:0000313" key="5">
    <source>
        <dbReference type="Proteomes" id="UP001234989"/>
    </source>
</evidence>
<feature type="region of interest" description="Disordered" evidence="1">
    <location>
        <begin position="84"/>
        <end position="122"/>
    </location>
</feature>
<dbReference type="Pfam" id="PF24626">
    <property type="entry name" value="SH3_Tf2-1"/>
    <property type="match status" value="1"/>
</dbReference>
<evidence type="ECO:0008006" key="6">
    <source>
        <dbReference type="Google" id="ProtNLM"/>
    </source>
</evidence>
<proteinExistence type="predicted"/>
<evidence type="ECO:0000313" key="4">
    <source>
        <dbReference type="EMBL" id="WMV33318.1"/>
    </source>
</evidence>
<reference evidence="4" key="1">
    <citation type="submission" date="2023-08" db="EMBL/GenBank/DDBJ databases">
        <title>A de novo genome assembly of Solanum verrucosum Schlechtendal, a Mexican diploid species geographically isolated from the other diploid A-genome species in potato relatives.</title>
        <authorList>
            <person name="Hosaka K."/>
        </authorList>
    </citation>
    <scope>NUCLEOTIDE SEQUENCE</scope>
    <source>
        <tissue evidence="4">Young leaves</tissue>
    </source>
</reference>
<dbReference type="PANTHER" id="PTHR46148:SF57">
    <property type="entry name" value="OS12G0499874 PROTEIN"/>
    <property type="match status" value="1"/>
</dbReference>
<dbReference type="Pfam" id="PF03732">
    <property type="entry name" value="Retrotrans_gag"/>
    <property type="match status" value="1"/>
</dbReference>